<dbReference type="CDD" id="cd06261">
    <property type="entry name" value="TM_PBP2"/>
    <property type="match status" value="1"/>
</dbReference>
<dbReference type="Pfam" id="PF00528">
    <property type="entry name" value="BPD_transp_1"/>
    <property type="match status" value="1"/>
</dbReference>
<evidence type="ECO:0000256" key="8">
    <source>
        <dbReference type="SAM" id="MobiDB-lite"/>
    </source>
</evidence>
<dbReference type="InterPro" id="IPR000515">
    <property type="entry name" value="MetI-like"/>
</dbReference>
<feature type="transmembrane region" description="Helical" evidence="7">
    <location>
        <begin position="193"/>
        <end position="213"/>
    </location>
</feature>
<feature type="transmembrane region" description="Helical" evidence="7">
    <location>
        <begin position="44"/>
        <end position="67"/>
    </location>
</feature>
<name>A0ABV9R4I5_9MICO</name>
<feature type="domain" description="ABC transmembrane type-1" evidence="9">
    <location>
        <begin position="104"/>
        <end position="320"/>
    </location>
</feature>
<evidence type="ECO:0000256" key="4">
    <source>
        <dbReference type="ARBA" id="ARBA00022692"/>
    </source>
</evidence>
<dbReference type="SUPFAM" id="SSF161098">
    <property type="entry name" value="MetI-like"/>
    <property type="match status" value="1"/>
</dbReference>
<feature type="transmembrane region" description="Helical" evidence="7">
    <location>
        <begin position="234"/>
        <end position="257"/>
    </location>
</feature>
<organism evidence="10 11">
    <name type="scientific">Agromyces aurantiacus</name>
    <dbReference type="NCBI Taxonomy" id="165814"/>
    <lineage>
        <taxon>Bacteria</taxon>
        <taxon>Bacillati</taxon>
        <taxon>Actinomycetota</taxon>
        <taxon>Actinomycetes</taxon>
        <taxon>Micrococcales</taxon>
        <taxon>Microbacteriaceae</taxon>
        <taxon>Agromyces</taxon>
    </lineage>
</organism>
<protein>
    <submittedName>
        <fullName evidence="10">Carbohydrate ABC transporter permease</fullName>
    </submittedName>
</protein>
<dbReference type="SUPFAM" id="SSF160964">
    <property type="entry name" value="MalF N-terminal region-like"/>
    <property type="match status" value="1"/>
</dbReference>
<dbReference type="InterPro" id="IPR051393">
    <property type="entry name" value="ABC_transporter_permease"/>
</dbReference>
<evidence type="ECO:0000313" key="10">
    <source>
        <dbReference type="EMBL" id="MFC4828525.1"/>
    </source>
</evidence>
<evidence type="ECO:0000259" key="9">
    <source>
        <dbReference type="PROSITE" id="PS50928"/>
    </source>
</evidence>
<dbReference type="PANTHER" id="PTHR30193:SF1">
    <property type="entry name" value="ABC TRANSPORTER PERMEASE PROTEIN YESP-RELATED"/>
    <property type="match status" value="1"/>
</dbReference>
<keyword evidence="6 7" id="KW-0472">Membrane</keyword>
<dbReference type="PROSITE" id="PS50928">
    <property type="entry name" value="ABC_TM1"/>
    <property type="match status" value="1"/>
</dbReference>
<comment type="similarity">
    <text evidence="7">Belongs to the binding-protein-dependent transport system permease family.</text>
</comment>
<gene>
    <name evidence="10" type="ORF">ACFPER_06985</name>
</gene>
<evidence type="ECO:0000256" key="6">
    <source>
        <dbReference type="ARBA" id="ARBA00023136"/>
    </source>
</evidence>
<evidence type="ECO:0000256" key="5">
    <source>
        <dbReference type="ARBA" id="ARBA00022989"/>
    </source>
</evidence>
<proteinExistence type="inferred from homology"/>
<keyword evidence="3" id="KW-1003">Cell membrane</keyword>
<accession>A0ABV9R4I5</accession>
<reference evidence="11" key="1">
    <citation type="journal article" date="2019" name="Int. J. Syst. Evol. Microbiol.">
        <title>The Global Catalogue of Microorganisms (GCM) 10K type strain sequencing project: providing services to taxonomists for standard genome sequencing and annotation.</title>
        <authorList>
            <consortium name="The Broad Institute Genomics Platform"/>
            <consortium name="The Broad Institute Genome Sequencing Center for Infectious Disease"/>
            <person name="Wu L."/>
            <person name="Ma J."/>
        </authorList>
    </citation>
    <scope>NUCLEOTIDE SEQUENCE [LARGE SCALE GENOMIC DNA]</scope>
    <source>
        <strain evidence="11">CGMCC 1.12192</strain>
    </source>
</reference>
<dbReference type="Gene3D" id="1.10.3720.10">
    <property type="entry name" value="MetI-like"/>
    <property type="match status" value="1"/>
</dbReference>
<dbReference type="PANTHER" id="PTHR30193">
    <property type="entry name" value="ABC TRANSPORTER PERMEASE PROTEIN"/>
    <property type="match status" value="1"/>
</dbReference>
<dbReference type="InterPro" id="IPR035906">
    <property type="entry name" value="MetI-like_sf"/>
</dbReference>
<evidence type="ECO:0000256" key="7">
    <source>
        <dbReference type="RuleBase" id="RU363032"/>
    </source>
</evidence>
<dbReference type="RefSeq" id="WP_204391656.1">
    <property type="nucleotide sequence ID" value="NZ_JAFBBW010000001.1"/>
</dbReference>
<dbReference type="EMBL" id="JBHSJC010000001">
    <property type="protein sequence ID" value="MFC4828525.1"/>
    <property type="molecule type" value="Genomic_DNA"/>
</dbReference>
<evidence type="ECO:0000256" key="1">
    <source>
        <dbReference type="ARBA" id="ARBA00004651"/>
    </source>
</evidence>
<comment type="caution">
    <text evidence="10">The sequence shown here is derived from an EMBL/GenBank/DDBJ whole genome shotgun (WGS) entry which is preliminary data.</text>
</comment>
<sequence>MSTATRPATGSEPEPAAQAGPPSGAAPAAVGRERGRRRAHRRNLFSALLFLSPWIVGFLVFTAWPMIYSAYLSLTDYDVINNPEFIGIQNYVDLASDEKLLLALGNTAIFTLLQVPLYVVVSLALALLLDRAGRASGFYRTVFFLPKMTPPVAVGVLFLLLFNGQNGLVNGVLGFFGIDGPSWTTDPAWVKPGLVFMSLWTVGASVIILLAALRNVPKELYESAQLDGAGFWRQSFSVTLPMISPALFFIIVVNTIAGLQTFDEAYTAFFGAGNTTYSNDAALFYVIYLFQQAFEYLHMGYASAMAWLLFVVIMIITAIQLVVSRRLVYYEGDR</sequence>
<keyword evidence="11" id="KW-1185">Reference proteome</keyword>
<evidence type="ECO:0000256" key="2">
    <source>
        <dbReference type="ARBA" id="ARBA00022448"/>
    </source>
</evidence>
<feature type="transmembrane region" description="Helical" evidence="7">
    <location>
        <begin position="304"/>
        <end position="324"/>
    </location>
</feature>
<feature type="compositionally biased region" description="Low complexity" evidence="8">
    <location>
        <begin position="10"/>
        <end position="30"/>
    </location>
</feature>
<feature type="region of interest" description="Disordered" evidence="8">
    <location>
        <begin position="1"/>
        <end position="32"/>
    </location>
</feature>
<feature type="transmembrane region" description="Helical" evidence="7">
    <location>
        <begin position="141"/>
        <end position="162"/>
    </location>
</feature>
<keyword evidence="4 7" id="KW-0812">Transmembrane</keyword>
<keyword evidence="5 7" id="KW-1133">Transmembrane helix</keyword>
<dbReference type="Proteomes" id="UP001595960">
    <property type="component" value="Unassembled WGS sequence"/>
</dbReference>
<keyword evidence="2 7" id="KW-0813">Transport</keyword>
<evidence type="ECO:0000256" key="3">
    <source>
        <dbReference type="ARBA" id="ARBA00022475"/>
    </source>
</evidence>
<evidence type="ECO:0000313" key="11">
    <source>
        <dbReference type="Proteomes" id="UP001595960"/>
    </source>
</evidence>
<comment type="subcellular location">
    <subcellularLocation>
        <location evidence="1 7">Cell membrane</location>
        <topology evidence="1 7">Multi-pass membrane protein</topology>
    </subcellularLocation>
</comment>
<feature type="transmembrane region" description="Helical" evidence="7">
    <location>
        <begin position="108"/>
        <end position="129"/>
    </location>
</feature>